<feature type="domain" description="NAD-dependent epimerase/dehydratase" evidence="1">
    <location>
        <begin position="17"/>
        <end position="252"/>
    </location>
</feature>
<dbReference type="AlphaFoldDB" id="A0A1F5YVZ9"/>
<accession>A0A1F5YVZ9</accession>
<evidence type="ECO:0000259" key="1">
    <source>
        <dbReference type="Pfam" id="PF01370"/>
    </source>
</evidence>
<dbReference type="InterPro" id="IPR036291">
    <property type="entry name" value="NAD(P)-bd_dom_sf"/>
</dbReference>
<dbReference type="PANTHER" id="PTHR43245">
    <property type="entry name" value="BIFUNCTIONAL POLYMYXIN RESISTANCE PROTEIN ARNA"/>
    <property type="match status" value="1"/>
</dbReference>
<sequence>MTDSGKKVSREGSIKTVLVTGGGGYVGAVLVPKLLAAGYRVRVLDWFIYGEDVFGKYGKDPKLTILRGDLRDRKSVEKALKGADAVIHLACISNDPSFELDPALGRTVNYDATALLTDLSCDEGVTRFVFASSSSVYGVKTESDVTEDLPLKPLTDYSKYKALSEEYILKKGSRDFTVLILRPATVCGYSPRMRLDLTVNILTINALINNRITVFGGSQLRPNIHIGDMTDLYVKTMEFPGEKIAGKIYNAGYENMKVLDIARMVKKVLGKRDIEISVKPTDDLRSYHINSDKIRRELGFAPRHTIREAISDIKSAYESGKLPDPTTDIRYVNIKTMKALSGKLAGKSGYA</sequence>
<dbReference type="InterPro" id="IPR050177">
    <property type="entry name" value="Lipid_A_modif_metabolic_enz"/>
</dbReference>
<dbReference type="PANTHER" id="PTHR43245:SF23">
    <property type="entry name" value="NAD(P)-BINDING DOMAIN-CONTAINING PROTEIN"/>
    <property type="match status" value="1"/>
</dbReference>
<dbReference type="SUPFAM" id="SSF51735">
    <property type="entry name" value="NAD(P)-binding Rossmann-fold domains"/>
    <property type="match status" value="1"/>
</dbReference>
<dbReference type="EMBL" id="MFJD01000004">
    <property type="protein sequence ID" value="OGG04296.1"/>
    <property type="molecule type" value="Genomic_DNA"/>
</dbReference>
<evidence type="ECO:0000313" key="2">
    <source>
        <dbReference type="EMBL" id="OGG04296.1"/>
    </source>
</evidence>
<name>A0A1F5YVZ9_9BACT</name>
<dbReference type="CDD" id="cd08946">
    <property type="entry name" value="SDR_e"/>
    <property type="match status" value="1"/>
</dbReference>
<dbReference type="Pfam" id="PF01370">
    <property type="entry name" value="Epimerase"/>
    <property type="match status" value="1"/>
</dbReference>
<protein>
    <submittedName>
        <fullName evidence="2">UDP-glucose 4-epimerase</fullName>
    </submittedName>
</protein>
<organism evidence="2 3">
    <name type="scientific">Candidatus Gottesmanbacteria bacterium RBG_16_52_11</name>
    <dbReference type="NCBI Taxonomy" id="1798374"/>
    <lineage>
        <taxon>Bacteria</taxon>
        <taxon>Candidatus Gottesmaniibacteriota</taxon>
    </lineage>
</organism>
<reference evidence="2 3" key="1">
    <citation type="journal article" date="2016" name="Nat. Commun.">
        <title>Thousands of microbial genomes shed light on interconnected biogeochemical processes in an aquifer system.</title>
        <authorList>
            <person name="Anantharaman K."/>
            <person name="Brown C.T."/>
            <person name="Hug L.A."/>
            <person name="Sharon I."/>
            <person name="Castelle C.J."/>
            <person name="Probst A.J."/>
            <person name="Thomas B.C."/>
            <person name="Singh A."/>
            <person name="Wilkins M.J."/>
            <person name="Karaoz U."/>
            <person name="Brodie E.L."/>
            <person name="Williams K.H."/>
            <person name="Hubbard S.S."/>
            <person name="Banfield J.F."/>
        </authorList>
    </citation>
    <scope>NUCLEOTIDE SEQUENCE [LARGE SCALE GENOMIC DNA]</scope>
</reference>
<dbReference type="STRING" id="1798374.A2Z33_04060"/>
<comment type="caution">
    <text evidence="2">The sequence shown here is derived from an EMBL/GenBank/DDBJ whole genome shotgun (WGS) entry which is preliminary data.</text>
</comment>
<dbReference type="Gene3D" id="3.40.50.720">
    <property type="entry name" value="NAD(P)-binding Rossmann-like Domain"/>
    <property type="match status" value="1"/>
</dbReference>
<evidence type="ECO:0000313" key="3">
    <source>
        <dbReference type="Proteomes" id="UP000178448"/>
    </source>
</evidence>
<gene>
    <name evidence="2" type="ORF">A2Z33_04060</name>
</gene>
<dbReference type="Proteomes" id="UP000178448">
    <property type="component" value="Unassembled WGS sequence"/>
</dbReference>
<proteinExistence type="predicted"/>
<dbReference type="InterPro" id="IPR001509">
    <property type="entry name" value="Epimerase_deHydtase"/>
</dbReference>